<reference evidence="1" key="1">
    <citation type="submission" date="2018-05" db="EMBL/GenBank/DDBJ databases">
        <authorList>
            <person name="Lanie J.A."/>
            <person name="Ng W.-L."/>
            <person name="Kazmierczak K.M."/>
            <person name="Andrzejewski T.M."/>
            <person name="Davidsen T.M."/>
            <person name="Wayne K.J."/>
            <person name="Tettelin H."/>
            <person name="Glass J.I."/>
            <person name="Rusch D."/>
            <person name="Podicherti R."/>
            <person name="Tsui H.-C.T."/>
            <person name="Winkler M.E."/>
        </authorList>
    </citation>
    <scope>NUCLEOTIDE SEQUENCE</scope>
</reference>
<protein>
    <submittedName>
        <fullName evidence="1">Uncharacterized protein</fullName>
    </submittedName>
</protein>
<sequence>MMIQVIVKMWDIFVIKQHRQKKI</sequence>
<dbReference type="EMBL" id="UINC01121563">
    <property type="protein sequence ID" value="SVC96822.1"/>
    <property type="molecule type" value="Genomic_DNA"/>
</dbReference>
<name>A0A382RHW9_9ZZZZ</name>
<proteinExistence type="predicted"/>
<evidence type="ECO:0000313" key="1">
    <source>
        <dbReference type="EMBL" id="SVC96822.1"/>
    </source>
</evidence>
<dbReference type="AlphaFoldDB" id="A0A382RHW9"/>
<organism evidence="1">
    <name type="scientific">marine metagenome</name>
    <dbReference type="NCBI Taxonomy" id="408172"/>
    <lineage>
        <taxon>unclassified sequences</taxon>
        <taxon>metagenomes</taxon>
        <taxon>ecological metagenomes</taxon>
    </lineage>
</organism>
<accession>A0A382RHW9</accession>
<gene>
    <name evidence="1" type="ORF">METZ01_LOCUS349676</name>
</gene>